<dbReference type="Proteomes" id="UP001466331">
    <property type="component" value="Unassembled WGS sequence"/>
</dbReference>
<comment type="subcellular location">
    <subcellularLocation>
        <location evidence="10">Cell membrane</location>
        <topology evidence="10">Multi-pass membrane protein</topology>
    </subcellularLocation>
    <subcellularLocation>
        <location evidence="10">Bacterial flagellum basal body</location>
    </subcellularLocation>
</comment>
<feature type="transmembrane region" description="Helical" evidence="10">
    <location>
        <begin position="170"/>
        <end position="200"/>
    </location>
</feature>
<name>A0ABU9UEQ6_9SPIR</name>
<proteinExistence type="inferred from homology"/>
<evidence type="ECO:0000256" key="3">
    <source>
        <dbReference type="ARBA" id="ARBA00021717"/>
    </source>
</evidence>
<evidence type="ECO:0000256" key="7">
    <source>
        <dbReference type="ARBA" id="ARBA00023136"/>
    </source>
</evidence>
<dbReference type="NCBIfam" id="TIGR01400">
    <property type="entry name" value="fliR"/>
    <property type="match status" value="1"/>
</dbReference>
<dbReference type="PANTHER" id="PTHR30065:SF1">
    <property type="entry name" value="SURFACE PRESENTATION OF ANTIGENS PROTEIN SPAR"/>
    <property type="match status" value="1"/>
</dbReference>
<feature type="transmembrane region" description="Helical" evidence="10">
    <location>
        <begin position="129"/>
        <end position="150"/>
    </location>
</feature>
<evidence type="ECO:0000256" key="2">
    <source>
        <dbReference type="ARBA" id="ARBA00009772"/>
    </source>
</evidence>
<keyword evidence="11" id="KW-0969">Cilium</keyword>
<evidence type="ECO:0000256" key="5">
    <source>
        <dbReference type="ARBA" id="ARBA00022692"/>
    </source>
</evidence>
<evidence type="ECO:0000256" key="4">
    <source>
        <dbReference type="ARBA" id="ARBA00022475"/>
    </source>
</evidence>
<dbReference type="RefSeq" id="WP_420070097.1">
    <property type="nucleotide sequence ID" value="NZ_JBCHKQ010000004.1"/>
</dbReference>
<keyword evidence="12" id="KW-1185">Reference proteome</keyword>
<keyword evidence="11" id="KW-0966">Cell projection</keyword>
<keyword evidence="7 10" id="KW-0472">Membrane</keyword>
<keyword evidence="11" id="KW-0282">Flagellum</keyword>
<evidence type="ECO:0000256" key="9">
    <source>
        <dbReference type="NCBIfam" id="TIGR01400"/>
    </source>
</evidence>
<keyword evidence="4 10" id="KW-1003">Cell membrane</keyword>
<dbReference type="InterPro" id="IPR002010">
    <property type="entry name" value="T3SS_IM_R"/>
</dbReference>
<evidence type="ECO:0000256" key="10">
    <source>
        <dbReference type="RuleBase" id="RU362071"/>
    </source>
</evidence>
<evidence type="ECO:0000256" key="1">
    <source>
        <dbReference type="ARBA" id="ARBA00002578"/>
    </source>
</evidence>
<dbReference type="Pfam" id="PF01311">
    <property type="entry name" value="Bac_export_1"/>
    <property type="match status" value="1"/>
</dbReference>
<comment type="function">
    <text evidence="1 10">Role in flagellar biosynthesis.</text>
</comment>
<evidence type="ECO:0000256" key="8">
    <source>
        <dbReference type="ARBA" id="ARBA00023143"/>
    </source>
</evidence>
<dbReference type="PANTHER" id="PTHR30065">
    <property type="entry name" value="FLAGELLAR BIOSYNTHETIC PROTEIN FLIR"/>
    <property type="match status" value="1"/>
</dbReference>
<feature type="transmembrane region" description="Helical" evidence="10">
    <location>
        <begin position="12"/>
        <end position="29"/>
    </location>
</feature>
<accession>A0ABU9UEQ6</accession>
<evidence type="ECO:0000256" key="6">
    <source>
        <dbReference type="ARBA" id="ARBA00022989"/>
    </source>
</evidence>
<keyword evidence="6 10" id="KW-1133">Transmembrane helix</keyword>
<dbReference type="InterPro" id="IPR006303">
    <property type="entry name" value="FliR"/>
</dbReference>
<feature type="transmembrane region" description="Helical" evidence="10">
    <location>
        <begin position="212"/>
        <end position="236"/>
    </location>
</feature>
<reference evidence="11 12" key="1">
    <citation type="submission" date="2024-03" db="EMBL/GenBank/DDBJ databases">
        <title>Ignisphaera cupida sp. nov., a hyperthermophilic hydrolytic archaeon from a hot spring of Kamchatka, and proposal of Ignisphaeraceae fam. nov.</title>
        <authorList>
            <person name="Podosokorskaya O.A."/>
            <person name="Elcheninov A.G."/>
            <person name="Maltseva A.I."/>
            <person name="Zayulina K.S."/>
            <person name="Novikov A."/>
            <person name="Merkel A.Y."/>
        </authorList>
    </citation>
    <scope>NUCLEOTIDE SEQUENCE [LARGE SCALE GENOMIC DNA]</scope>
    <source>
        <strain evidence="11 12">38H-sp</strain>
    </source>
</reference>
<evidence type="ECO:0000313" key="11">
    <source>
        <dbReference type="EMBL" id="MEM5948647.1"/>
    </source>
</evidence>
<keyword evidence="8 10" id="KW-0975">Bacterial flagellum</keyword>
<sequence>MFEQLVNNSQIFLIIFARVFAFLAAAPLFSSTGFPGVARVGLGFFSAMVVFPWVSSSYAIPDTGLAYIFILLGESLIGLIIAFIVLAFFSVFQIAGELFGFQMGFNAASVYDPLAQQELPLMGQFVNNIAILIFLVSSGMVKIFYVGIYYSFKYLKAIDIATTRDSFLALFMRLLGSLFSSGFVLALPIVCVLILVTVSMGIMGKAAPQMNLLMMGFPISISVGFIILMLFIPFMAEYVDSFFAYLYRALVNSFSTGSVI</sequence>
<gene>
    <name evidence="11" type="primary">fliR</name>
    <name evidence="11" type="ORF">WKV44_08835</name>
</gene>
<keyword evidence="5 10" id="KW-0812">Transmembrane</keyword>
<comment type="caution">
    <text evidence="11">The sequence shown here is derived from an EMBL/GenBank/DDBJ whole genome shotgun (WGS) entry which is preliminary data.</text>
</comment>
<dbReference type="EMBL" id="JBCHKQ010000004">
    <property type="protein sequence ID" value="MEM5948647.1"/>
    <property type="molecule type" value="Genomic_DNA"/>
</dbReference>
<evidence type="ECO:0000313" key="12">
    <source>
        <dbReference type="Proteomes" id="UP001466331"/>
    </source>
</evidence>
<feature type="transmembrane region" description="Helical" evidence="10">
    <location>
        <begin position="66"/>
        <end position="92"/>
    </location>
</feature>
<dbReference type="PRINTS" id="PR00953">
    <property type="entry name" value="TYPE3IMRPROT"/>
</dbReference>
<comment type="similarity">
    <text evidence="2 10">Belongs to the FliR/MopE/SpaR family.</text>
</comment>
<organism evidence="11 12">
    <name type="scientific">Rarispira pelagica</name>
    <dbReference type="NCBI Taxonomy" id="3141764"/>
    <lineage>
        <taxon>Bacteria</taxon>
        <taxon>Pseudomonadati</taxon>
        <taxon>Spirochaetota</taxon>
        <taxon>Spirochaetia</taxon>
        <taxon>Winmispirales</taxon>
        <taxon>Winmispiraceae</taxon>
        <taxon>Rarispira</taxon>
    </lineage>
</organism>
<protein>
    <recommendedName>
        <fullName evidence="3 9">Flagellar biosynthetic protein FliR</fullName>
    </recommendedName>
</protein>